<protein>
    <recommendedName>
        <fullName evidence="3">NACHT domain-containing protein</fullName>
    </recommendedName>
</protein>
<dbReference type="InterPro" id="IPR027417">
    <property type="entry name" value="P-loop_NTPase"/>
</dbReference>
<evidence type="ECO:0000313" key="2">
    <source>
        <dbReference type="Proteomes" id="UP000736335"/>
    </source>
</evidence>
<comment type="caution">
    <text evidence="1">The sequence shown here is derived from an EMBL/GenBank/DDBJ whole genome shotgun (WGS) entry which is preliminary data.</text>
</comment>
<sequence length="490" mass="54853">MDAAHFTYGSPILRTLSTIRREIVKKGKRNTGSRLFHSKGSEDAISGWKQDLSRILQVFHMELSMNNHTILVDLHSRILVGQETAGSGNRSTRASVPVGELPPPPPRACFGRGGLIDEVVGFAQILEPIALIGAGGVGKTSIALTVLHDDRVKKRFGGNRRFIRCDQFPASGPHFLARLSKVIGAGVENLEDMAPLRPTLSSQEMIIVLDNAESILDPQGPNHEEIYAMVNELCRFKTVCLCITSRITTVPRYCRLPEIPTLSMEAACDIFYGIYGDGGRSGIIDNLLRRLDFHALPITLLATTASDNMWDYDRLDEEWDVHRAQLLRTDHNESLAATIELSLDSPTFRKLGPNARDLLGVVAFFPHGVDEKKLDWLFPTIPDRKNIVDKFCVLSLTYRSNGFTTMLAPLRDYLRPRDPISSRLLCSTRDHYFTRLSVGLDPDEPGFKESQWIKSEDVNVEHLLDVLISTRANTYPDVWNAVEVKDRKPP</sequence>
<name>A0A9P6HLP0_9AGAM</name>
<dbReference type="OrthoDB" id="1534087at2759"/>
<dbReference type="Gene3D" id="3.40.50.300">
    <property type="entry name" value="P-loop containing nucleotide triphosphate hydrolases"/>
    <property type="match status" value="1"/>
</dbReference>
<reference evidence="1" key="1">
    <citation type="journal article" date="2020" name="Nat. Commun.">
        <title>Large-scale genome sequencing of mycorrhizal fungi provides insights into the early evolution of symbiotic traits.</title>
        <authorList>
            <person name="Miyauchi S."/>
            <person name="Kiss E."/>
            <person name="Kuo A."/>
            <person name="Drula E."/>
            <person name="Kohler A."/>
            <person name="Sanchez-Garcia M."/>
            <person name="Morin E."/>
            <person name="Andreopoulos B."/>
            <person name="Barry K.W."/>
            <person name="Bonito G."/>
            <person name="Buee M."/>
            <person name="Carver A."/>
            <person name="Chen C."/>
            <person name="Cichocki N."/>
            <person name="Clum A."/>
            <person name="Culley D."/>
            <person name="Crous P.W."/>
            <person name="Fauchery L."/>
            <person name="Girlanda M."/>
            <person name="Hayes R.D."/>
            <person name="Keri Z."/>
            <person name="LaButti K."/>
            <person name="Lipzen A."/>
            <person name="Lombard V."/>
            <person name="Magnuson J."/>
            <person name="Maillard F."/>
            <person name="Murat C."/>
            <person name="Nolan M."/>
            <person name="Ohm R.A."/>
            <person name="Pangilinan J."/>
            <person name="Pereira M.F."/>
            <person name="Perotto S."/>
            <person name="Peter M."/>
            <person name="Pfister S."/>
            <person name="Riley R."/>
            <person name="Sitrit Y."/>
            <person name="Stielow J.B."/>
            <person name="Szollosi G."/>
            <person name="Zifcakova L."/>
            <person name="Stursova M."/>
            <person name="Spatafora J.W."/>
            <person name="Tedersoo L."/>
            <person name="Vaario L.M."/>
            <person name="Yamada A."/>
            <person name="Yan M."/>
            <person name="Wang P."/>
            <person name="Xu J."/>
            <person name="Bruns T."/>
            <person name="Baldrian P."/>
            <person name="Vilgalys R."/>
            <person name="Dunand C."/>
            <person name="Henrissat B."/>
            <person name="Grigoriev I.V."/>
            <person name="Hibbett D."/>
            <person name="Nagy L.G."/>
            <person name="Martin F.M."/>
        </authorList>
    </citation>
    <scope>NUCLEOTIDE SEQUENCE</scope>
    <source>
        <strain evidence="1">UH-Tt-Lm1</strain>
    </source>
</reference>
<gene>
    <name evidence="1" type="ORF">BJ322DRAFT_557918</name>
</gene>
<proteinExistence type="predicted"/>
<keyword evidence="2" id="KW-1185">Reference proteome</keyword>
<reference evidence="1" key="2">
    <citation type="submission" date="2020-11" db="EMBL/GenBank/DDBJ databases">
        <authorList>
            <consortium name="DOE Joint Genome Institute"/>
            <person name="Kuo A."/>
            <person name="Miyauchi S."/>
            <person name="Kiss E."/>
            <person name="Drula E."/>
            <person name="Kohler A."/>
            <person name="Sanchez-Garcia M."/>
            <person name="Andreopoulos B."/>
            <person name="Barry K.W."/>
            <person name="Bonito G."/>
            <person name="Buee M."/>
            <person name="Carver A."/>
            <person name="Chen C."/>
            <person name="Cichocki N."/>
            <person name="Clum A."/>
            <person name="Culley D."/>
            <person name="Crous P.W."/>
            <person name="Fauchery L."/>
            <person name="Girlanda M."/>
            <person name="Hayes R."/>
            <person name="Keri Z."/>
            <person name="Labutti K."/>
            <person name="Lipzen A."/>
            <person name="Lombard V."/>
            <person name="Magnuson J."/>
            <person name="Maillard F."/>
            <person name="Morin E."/>
            <person name="Murat C."/>
            <person name="Nolan M."/>
            <person name="Ohm R."/>
            <person name="Pangilinan J."/>
            <person name="Pereira M."/>
            <person name="Perotto S."/>
            <person name="Peter M."/>
            <person name="Riley R."/>
            <person name="Sitrit Y."/>
            <person name="Stielow B."/>
            <person name="Szollosi G."/>
            <person name="Zifcakova L."/>
            <person name="Stursova M."/>
            <person name="Spatafora J.W."/>
            <person name="Tedersoo L."/>
            <person name="Vaario L.-M."/>
            <person name="Yamada A."/>
            <person name="Yan M."/>
            <person name="Wang P."/>
            <person name="Xu J."/>
            <person name="Bruns T."/>
            <person name="Baldrian P."/>
            <person name="Vilgalys R."/>
            <person name="Henrissat B."/>
            <person name="Grigoriev I.V."/>
            <person name="Hibbett D."/>
            <person name="Nagy L.G."/>
            <person name="Martin F.M."/>
        </authorList>
    </citation>
    <scope>NUCLEOTIDE SEQUENCE</scope>
    <source>
        <strain evidence="1">UH-Tt-Lm1</strain>
    </source>
</reference>
<evidence type="ECO:0000313" key="1">
    <source>
        <dbReference type="EMBL" id="KAF9789803.1"/>
    </source>
</evidence>
<accession>A0A9P6HLP0</accession>
<organism evidence="1 2">
    <name type="scientific">Thelephora terrestris</name>
    <dbReference type="NCBI Taxonomy" id="56493"/>
    <lineage>
        <taxon>Eukaryota</taxon>
        <taxon>Fungi</taxon>
        <taxon>Dikarya</taxon>
        <taxon>Basidiomycota</taxon>
        <taxon>Agaricomycotina</taxon>
        <taxon>Agaricomycetes</taxon>
        <taxon>Thelephorales</taxon>
        <taxon>Thelephoraceae</taxon>
        <taxon>Thelephora</taxon>
    </lineage>
</organism>
<dbReference type="AlphaFoldDB" id="A0A9P6HLP0"/>
<evidence type="ECO:0008006" key="3">
    <source>
        <dbReference type="Google" id="ProtNLM"/>
    </source>
</evidence>
<dbReference type="Proteomes" id="UP000736335">
    <property type="component" value="Unassembled WGS sequence"/>
</dbReference>
<dbReference type="CDD" id="cd21037">
    <property type="entry name" value="MLKL_NTD"/>
    <property type="match status" value="1"/>
</dbReference>
<dbReference type="InterPro" id="IPR059179">
    <property type="entry name" value="MLKL-like_MCAfunc"/>
</dbReference>
<dbReference type="SUPFAM" id="SSF52540">
    <property type="entry name" value="P-loop containing nucleoside triphosphate hydrolases"/>
    <property type="match status" value="1"/>
</dbReference>
<dbReference type="EMBL" id="WIUZ02000003">
    <property type="protein sequence ID" value="KAF9789803.1"/>
    <property type="molecule type" value="Genomic_DNA"/>
</dbReference>